<dbReference type="PROSITE" id="PS51007">
    <property type="entry name" value="CYTC"/>
    <property type="match status" value="1"/>
</dbReference>
<dbReference type="InterPro" id="IPR013043">
    <property type="entry name" value="DUF1595"/>
</dbReference>
<feature type="domain" description="Cytochrome c" evidence="5">
    <location>
        <begin position="54"/>
        <end position="142"/>
    </location>
</feature>
<dbReference type="InterPro" id="IPR011478">
    <property type="entry name" value="DUF1585"/>
</dbReference>
<sequence length="1223" mass="133512">MQARFITMDRVTIVGGVSLLVATALGHAFDGRATDDAAQARGAAVVGEDDEPADAIRASDDVFTNEIRPILAAHCFGCHGPDEQEAALRFDEIDPDLVHGVDGYVWEYARDLLNAGDMPPASAPQPSPEDRRRLVQWITAGLTEAARVHEPDRVAVVRRLNRQQYTRTLQELLGLPIDFGAPLPADGTSHMGFSNDGETLRASPLHFELYEQIARRALERAIVTGPRPEPMHYRVALGRGVGREVVGAVTGGYQSVPLSPEDFAVDVLDADGAPLEGAAVDAIRRKVSVGFRGSATDRFHVVDEGIVLYSALPHREVAPGAWQGPSPNMKLEMQRVFPQEGDFVLRVEASRGYLVTDRKELLVALDDPAPRTRVTPREGGAEPTAEELLAMQPAAFGPWYVAGPIVTGTGEEARDSVYVPRSGLDFDAPLDDGTTRWRAAGDTDGQVQMYAQEIGAVLLARHIDAPGPRTTDIAIGSDDAVWVWLNGEEILASDVRRGVGPDQEFLSLDLVAGRNDLLIKVVNYGGGFGSFHRIVHSGVAGAPTPYELATEPGARVLPANRATTIENLRFEEGGLVPMNVPAPSRAAFTVDVPAGYWQFDVVHRAFGADAMRSVRLEIGELKLDLRPELAADAAPGDYVATPLGAGYLAGGSRTISVGGPFFTGFGHLVLTPLSADHPLVERLEAQEERPVVPEVPALRAFIGTRTDDGMDYAEFDTPREVDVPFGTTRTFEFHGRLENLPIPEPESGDTEILSGICVLGVWNDHLVKSRRESGPPLLVSSLEFEAPYITQWPPASHAAIFHKGSSADGTVVADETAYARAILERFLPRAFRRTVEPAEIERYHVFWSAARADSDTFEESVREVLVAVLCSPHFLLMPEPDDRDDADGRIDEEALANRLSYFLWNAPPDAALLALARDGGLRANITSQTDRLLDDPRSRAFLRSFVREWLRLDRFERISIDPMRFPAFTRFVKRDMAEETYRFVERVLAEDRDLFELVDSDWVMLNQNLAEFYGIDGVEGVAFRPVEVPRELGRGGLMSQGAFLAGHSDGLEPHPIKRAVWVKEKLLGRPPLPPPPNVPALDPTKPGSENLTLKERIEQHRDDPSCYDCHAGLDPYGIALEGYSAVGLPESERKGRPVDASVVLPDGTAVDGARGLKDYLLGPGRAAFEASVVEHLFAYALGRTTGFADEAELAEIAETARAEGHTLRAVIHAIVDSPSFRDR</sequence>
<dbReference type="InterPro" id="IPR036909">
    <property type="entry name" value="Cyt_c-like_dom_sf"/>
</dbReference>
<dbReference type="InterPro" id="IPR013042">
    <property type="entry name" value="DUF1592"/>
</dbReference>
<dbReference type="RefSeq" id="WP_145190111.1">
    <property type="nucleotide sequence ID" value="NZ_CP036290.1"/>
</dbReference>
<keyword evidence="3 4" id="KW-0408">Iron</keyword>
<dbReference type="Pfam" id="PF07626">
    <property type="entry name" value="PSD3"/>
    <property type="match status" value="1"/>
</dbReference>
<dbReference type="OrthoDB" id="175242at2"/>
<protein>
    <recommendedName>
        <fullName evidence="5">Cytochrome c domain-containing protein</fullName>
    </recommendedName>
</protein>
<organism evidence="6 7">
    <name type="scientific">Rohdeia mirabilis</name>
    <dbReference type="NCBI Taxonomy" id="2528008"/>
    <lineage>
        <taxon>Bacteria</taxon>
        <taxon>Pseudomonadati</taxon>
        <taxon>Planctomycetota</taxon>
        <taxon>Planctomycetia</taxon>
        <taxon>Planctomycetia incertae sedis</taxon>
        <taxon>Rohdeia</taxon>
    </lineage>
</organism>
<evidence type="ECO:0000256" key="2">
    <source>
        <dbReference type="ARBA" id="ARBA00022723"/>
    </source>
</evidence>
<dbReference type="GO" id="GO:0020037">
    <property type="term" value="F:heme binding"/>
    <property type="evidence" value="ECO:0007669"/>
    <property type="project" value="InterPro"/>
</dbReference>
<evidence type="ECO:0000313" key="6">
    <source>
        <dbReference type="EMBL" id="QDU85897.1"/>
    </source>
</evidence>
<reference evidence="6 7" key="1">
    <citation type="submission" date="2019-02" db="EMBL/GenBank/DDBJ databases">
        <title>Deep-cultivation of Planctomycetes and their phenomic and genomic characterization uncovers novel biology.</title>
        <authorList>
            <person name="Wiegand S."/>
            <person name="Jogler M."/>
            <person name="Boedeker C."/>
            <person name="Pinto D."/>
            <person name="Vollmers J."/>
            <person name="Rivas-Marin E."/>
            <person name="Kohn T."/>
            <person name="Peeters S.H."/>
            <person name="Heuer A."/>
            <person name="Rast P."/>
            <person name="Oberbeckmann S."/>
            <person name="Bunk B."/>
            <person name="Jeske O."/>
            <person name="Meyerdierks A."/>
            <person name="Storesund J.E."/>
            <person name="Kallscheuer N."/>
            <person name="Luecker S."/>
            <person name="Lage O.M."/>
            <person name="Pohl T."/>
            <person name="Merkel B.J."/>
            <person name="Hornburger P."/>
            <person name="Mueller R.-W."/>
            <person name="Bruemmer F."/>
            <person name="Labrenz M."/>
            <person name="Spormann A.M."/>
            <person name="Op den Camp H."/>
            <person name="Overmann J."/>
            <person name="Amann R."/>
            <person name="Jetten M.S.M."/>
            <person name="Mascher T."/>
            <person name="Medema M.H."/>
            <person name="Devos D.P."/>
            <person name="Kaster A.-K."/>
            <person name="Ovreas L."/>
            <person name="Rohde M."/>
            <person name="Galperin M.Y."/>
            <person name="Jogler C."/>
        </authorList>
    </citation>
    <scope>NUCLEOTIDE SEQUENCE [LARGE SCALE GENOMIC DNA]</scope>
    <source>
        <strain evidence="6 7">Pla163</strain>
    </source>
</reference>
<keyword evidence="2 4" id="KW-0479">Metal-binding</keyword>
<dbReference type="Pfam" id="PF07631">
    <property type="entry name" value="PSD4"/>
    <property type="match status" value="1"/>
</dbReference>
<dbReference type="GO" id="GO:0009055">
    <property type="term" value="F:electron transfer activity"/>
    <property type="evidence" value="ECO:0007669"/>
    <property type="project" value="InterPro"/>
</dbReference>
<dbReference type="GO" id="GO:0046872">
    <property type="term" value="F:metal ion binding"/>
    <property type="evidence" value="ECO:0007669"/>
    <property type="project" value="UniProtKB-KW"/>
</dbReference>
<dbReference type="Pfam" id="PF07637">
    <property type="entry name" value="PSD5"/>
    <property type="match status" value="1"/>
</dbReference>
<keyword evidence="7" id="KW-1185">Reference proteome</keyword>
<accession>A0A518D345</accession>
<dbReference type="Pfam" id="PF07624">
    <property type="entry name" value="PSD2"/>
    <property type="match status" value="1"/>
</dbReference>
<dbReference type="Pfam" id="PF07635">
    <property type="entry name" value="PSCyt1"/>
    <property type="match status" value="1"/>
</dbReference>
<evidence type="ECO:0000256" key="1">
    <source>
        <dbReference type="ARBA" id="ARBA00022617"/>
    </source>
</evidence>
<proteinExistence type="predicted"/>
<evidence type="ECO:0000256" key="4">
    <source>
        <dbReference type="PROSITE-ProRule" id="PRU00433"/>
    </source>
</evidence>
<evidence type="ECO:0000256" key="3">
    <source>
        <dbReference type="ARBA" id="ARBA00023004"/>
    </source>
</evidence>
<gene>
    <name evidence="6" type="ORF">Pla163_30430</name>
</gene>
<name>A0A518D345_9BACT</name>
<dbReference type="InterPro" id="IPR009056">
    <property type="entry name" value="Cyt_c-like_dom"/>
</dbReference>
<dbReference type="EMBL" id="CP036290">
    <property type="protein sequence ID" value="QDU85897.1"/>
    <property type="molecule type" value="Genomic_DNA"/>
</dbReference>
<dbReference type="InterPro" id="IPR013039">
    <property type="entry name" value="DUF1588"/>
</dbReference>
<evidence type="ECO:0000259" key="5">
    <source>
        <dbReference type="PROSITE" id="PS51007"/>
    </source>
</evidence>
<dbReference type="InterPro" id="IPR013036">
    <property type="entry name" value="DUF1587"/>
</dbReference>
<dbReference type="Pfam" id="PF07627">
    <property type="entry name" value="PSCyt3"/>
    <property type="match status" value="1"/>
</dbReference>
<keyword evidence="1 4" id="KW-0349">Heme</keyword>
<dbReference type="Proteomes" id="UP000319342">
    <property type="component" value="Chromosome"/>
</dbReference>
<dbReference type="AlphaFoldDB" id="A0A518D345"/>
<dbReference type="SUPFAM" id="SSF46626">
    <property type="entry name" value="Cytochrome c"/>
    <property type="match status" value="1"/>
</dbReference>
<dbReference type="InterPro" id="IPR011429">
    <property type="entry name" value="Cyt_c_Planctomycete-type"/>
</dbReference>
<evidence type="ECO:0000313" key="7">
    <source>
        <dbReference type="Proteomes" id="UP000319342"/>
    </source>
</evidence>